<reference evidence="2" key="1">
    <citation type="submission" date="2020-01" db="EMBL/GenBank/DDBJ databases">
        <authorList>
            <person name="Mishra B."/>
        </authorList>
    </citation>
    <scope>NUCLEOTIDE SEQUENCE [LARGE SCALE GENOMIC DNA]</scope>
</reference>
<dbReference type="Proteomes" id="UP000467841">
    <property type="component" value="Unassembled WGS sequence"/>
</dbReference>
<dbReference type="EMBL" id="CACVBM020001131">
    <property type="protein sequence ID" value="CAA7033410.1"/>
    <property type="molecule type" value="Genomic_DNA"/>
</dbReference>
<feature type="compositionally biased region" description="Gly residues" evidence="1">
    <location>
        <begin position="34"/>
        <end position="45"/>
    </location>
</feature>
<protein>
    <submittedName>
        <fullName evidence="2">Uncharacterized protein</fullName>
    </submittedName>
</protein>
<feature type="compositionally biased region" description="Basic and acidic residues" evidence="1">
    <location>
        <begin position="124"/>
        <end position="148"/>
    </location>
</feature>
<accession>A0A6D2J0G4</accession>
<evidence type="ECO:0000313" key="3">
    <source>
        <dbReference type="Proteomes" id="UP000467841"/>
    </source>
</evidence>
<evidence type="ECO:0000313" key="2">
    <source>
        <dbReference type="EMBL" id="CAA7033410.1"/>
    </source>
</evidence>
<evidence type="ECO:0000256" key="1">
    <source>
        <dbReference type="SAM" id="MobiDB-lite"/>
    </source>
</evidence>
<dbReference type="AlphaFoldDB" id="A0A6D2J0G4"/>
<feature type="region of interest" description="Disordered" evidence="1">
    <location>
        <begin position="60"/>
        <end position="148"/>
    </location>
</feature>
<sequence length="148" mass="16143">MGQAAHLIVTAANLQAKPLEEQSKARSPASRSGQSGGFGGGYGSAGGRFTQREWLQVRTANSLAGCSDGVRRGDGSSVLKRSAAPNNRPTEKTKDQSDDENNRTYLTGKRLWWKKKRNIGPQSRIRERGELRYRGESPEAENHSETGA</sequence>
<comment type="caution">
    <text evidence="2">The sequence shown here is derived from an EMBL/GenBank/DDBJ whole genome shotgun (WGS) entry which is preliminary data.</text>
</comment>
<feature type="compositionally biased region" description="Basic and acidic residues" evidence="1">
    <location>
        <begin position="89"/>
        <end position="102"/>
    </location>
</feature>
<proteinExistence type="predicted"/>
<organism evidence="2 3">
    <name type="scientific">Microthlaspi erraticum</name>
    <dbReference type="NCBI Taxonomy" id="1685480"/>
    <lineage>
        <taxon>Eukaryota</taxon>
        <taxon>Viridiplantae</taxon>
        <taxon>Streptophyta</taxon>
        <taxon>Embryophyta</taxon>
        <taxon>Tracheophyta</taxon>
        <taxon>Spermatophyta</taxon>
        <taxon>Magnoliopsida</taxon>
        <taxon>eudicotyledons</taxon>
        <taxon>Gunneridae</taxon>
        <taxon>Pentapetalae</taxon>
        <taxon>rosids</taxon>
        <taxon>malvids</taxon>
        <taxon>Brassicales</taxon>
        <taxon>Brassicaceae</taxon>
        <taxon>Coluteocarpeae</taxon>
        <taxon>Microthlaspi</taxon>
    </lineage>
</organism>
<feature type="region of interest" description="Disordered" evidence="1">
    <location>
        <begin position="1"/>
        <end position="45"/>
    </location>
</feature>
<name>A0A6D2J0G4_9BRAS</name>
<keyword evidence="3" id="KW-1185">Reference proteome</keyword>
<gene>
    <name evidence="2" type="ORF">MERR_LOCUS20645</name>
</gene>